<evidence type="ECO:0000256" key="1">
    <source>
        <dbReference type="SAM" id="Phobius"/>
    </source>
</evidence>
<organism evidence="2 3">
    <name type="scientific">Loktanella gaetbuli</name>
    <dbReference type="NCBI Taxonomy" id="2881335"/>
    <lineage>
        <taxon>Bacteria</taxon>
        <taxon>Pseudomonadati</taxon>
        <taxon>Pseudomonadota</taxon>
        <taxon>Alphaproteobacteria</taxon>
        <taxon>Rhodobacterales</taxon>
        <taxon>Roseobacteraceae</taxon>
        <taxon>Loktanella</taxon>
    </lineage>
</organism>
<dbReference type="Pfam" id="PF05787">
    <property type="entry name" value="PhoX"/>
    <property type="match status" value="1"/>
</dbReference>
<dbReference type="PANTHER" id="PTHR35399:SF2">
    <property type="entry name" value="DUF839 DOMAIN-CONTAINING PROTEIN"/>
    <property type="match status" value="1"/>
</dbReference>
<dbReference type="PANTHER" id="PTHR35399">
    <property type="entry name" value="SLR8030 PROTEIN"/>
    <property type="match status" value="1"/>
</dbReference>
<name>A0ABS8BW19_9RHOB</name>
<dbReference type="Proteomes" id="UP001138961">
    <property type="component" value="Unassembled WGS sequence"/>
</dbReference>
<keyword evidence="1" id="KW-1133">Transmembrane helix</keyword>
<proteinExistence type="predicted"/>
<comment type="caution">
    <text evidence="2">The sequence shown here is derived from an EMBL/GenBank/DDBJ whole genome shotgun (WGS) entry which is preliminary data.</text>
</comment>
<dbReference type="InterPro" id="IPR008557">
    <property type="entry name" value="PhoX"/>
</dbReference>
<keyword evidence="1" id="KW-0472">Membrane</keyword>
<sequence length="641" mass="69422">MDQINYDELSFDDEDELKFPRDEVQDFDRVVERAISRRGFLGGVLAFGSGAAVMGTGLLNGTSAMAQQASRFAFDQLAPQTDGTVHVPAGYTWDVLVRWGDALFSDAPAFDPATGIPTEGSDRVFGENTDGMELFHKGGTELLVVNSEYVNGGINLPAEQEGQPASADDVIRLQNFQGVTVMEVTEGDDGWQVVVDSPYNRRIHHRTPMAIDGPAAGHDLLKTAADPTGTQSLGTFNNCGSGRTPWGTYLTCEENFNGYFGTTAELSLDEVHANGFERYGVSTEVDPGRYNYHGFDARFDLSQNPNEPHRAGYVVEIDPWNTDATPVKHTALGRFKHENAAYALAPDGRVVVYMGDDERGEYMYKWVSRDVYVPGGDTSTLLSEGQLHVAKFNDDGTGIWLALTPEDTGMSEAEIAIFTRMAGTAVSATTMDRPEWIAVNPTAIEGYCCLTNNSRRGATDDTGAIRTNAAGEPMTVNAPNPREVNNYGQIVRWRPHGDDHAASTFDWDLYVMAGNPSVHTEGPYAGTANINAGNMFNSPDGMMFDTTGMMWIQTDGDDDNEGDFAGMGNNQMLVGDPVTGEIRRFLTGPKGSEVTGLTWSADKRSMFVGIQHPGGSFPDGEGSLPRSAIVVVKRDDGALVG</sequence>
<dbReference type="RefSeq" id="WP_226748546.1">
    <property type="nucleotide sequence ID" value="NZ_JAJATZ010000005.1"/>
</dbReference>
<gene>
    <name evidence="2" type="ORF">LGQ03_11685</name>
</gene>
<accession>A0ABS8BW19</accession>
<feature type="transmembrane region" description="Helical" evidence="1">
    <location>
        <begin position="39"/>
        <end position="59"/>
    </location>
</feature>
<dbReference type="SUPFAM" id="SSF63829">
    <property type="entry name" value="Calcium-dependent phosphotriesterase"/>
    <property type="match status" value="1"/>
</dbReference>
<evidence type="ECO:0000313" key="3">
    <source>
        <dbReference type="Proteomes" id="UP001138961"/>
    </source>
</evidence>
<dbReference type="PROSITE" id="PS51318">
    <property type="entry name" value="TAT"/>
    <property type="match status" value="1"/>
</dbReference>
<protein>
    <submittedName>
        <fullName evidence="2">PhoX family phosphatase</fullName>
    </submittedName>
</protein>
<reference evidence="2" key="1">
    <citation type="submission" date="2021-10" db="EMBL/GenBank/DDBJ databases">
        <title>Loktanella gaetbuli sp. nov., isolated from a tidal flat.</title>
        <authorList>
            <person name="Park S."/>
            <person name="Yoon J.-H."/>
        </authorList>
    </citation>
    <scope>NUCLEOTIDE SEQUENCE</scope>
    <source>
        <strain evidence="2">TSTF-M6</strain>
    </source>
</reference>
<dbReference type="InterPro" id="IPR006311">
    <property type="entry name" value="TAT_signal"/>
</dbReference>
<keyword evidence="1" id="KW-0812">Transmembrane</keyword>
<dbReference type="EMBL" id="JAJATZ010000005">
    <property type="protein sequence ID" value="MCB5199899.1"/>
    <property type="molecule type" value="Genomic_DNA"/>
</dbReference>
<keyword evidence="3" id="KW-1185">Reference proteome</keyword>
<evidence type="ECO:0000313" key="2">
    <source>
        <dbReference type="EMBL" id="MCB5199899.1"/>
    </source>
</evidence>